<keyword evidence="1" id="KW-0805">Transcription regulation</keyword>
<dbReference type="EMBL" id="ANOH01000278">
    <property type="protein sequence ID" value="EMI54440.1"/>
    <property type="molecule type" value="Genomic_DNA"/>
</dbReference>
<comment type="caution">
    <text evidence="5">The sequence shown here is derived from an EMBL/GenBank/DDBJ whole genome shotgun (WGS) entry which is preliminary data.</text>
</comment>
<sequence length="187" mass="21758">MASVTEILQSSQKGDVKKTDQLFTVLYDDLHRMAGRFLRSEPQRQKLSSSSLVHQAYVRMVDQDEVDWQGKTHFFAIGATVMRRILVDHARHTRAQKRGGGWLRRQLDDEVTFVLDRDEDVVALDELLNTLAELSPRQARIVEYRFFGGLAMKEIANELNLGLRTVEKDWAMARAWMRRELRDPDQE</sequence>
<organism evidence="5 6">
    <name type="scientific">Rhodopirellula sallentina SM41</name>
    <dbReference type="NCBI Taxonomy" id="1263870"/>
    <lineage>
        <taxon>Bacteria</taxon>
        <taxon>Pseudomonadati</taxon>
        <taxon>Planctomycetota</taxon>
        <taxon>Planctomycetia</taxon>
        <taxon>Pirellulales</taxon>
        <taxon>Pirellulaceae</taxon>
        <taxon>Rhodopirellula</taxon>
    </lineage>
</organism>
<evidence type="ECO:0000256" key="3">
    <source>
        <dbReference type="ARBA" id="ARBA00023163"/>
    </source>
</evidence>
<evidence type="ECO:0000313" key="5">
    <source>
        <dbReference type="EMBL" id="EMI54440.1"/>
    </source>
</evidence>
<evidence type="ECO:0000313" key="6">
    <source>
        <dbReference type="Proteomes" id="UP000011885"/>
    </source>
</evidence>
<name>M5TZ10_9BACT</name>
<dbReference type="GO" id="GO:0016987">
    <property type="term" value="F:sigma factor activity"/>
    <property type="evidence" value="ECO:0007669"/>
    <property type="project" value="UniProtKB-KW"/>
</dbReference>
<dbReference type="PANTHER" id="PTHR43133">
    <property type="entry name" value="RNA POLYMERASE ECF-TYPE SIGMA FACTO"/>
    <property type="match status" value="1"/>
</dbReference>
<keyword evidence="6" id="KW-1185">Reference proteome</keyword>
<dbReference type="Proteomes" id="UP000011885">
    <property type="component" value="Unassembled WGS sequence"/>
</dbReference>
<dbReference type="OrthoDB" id="278371at2"/>
<dbReference type="InterPro" id="IPR013324">
    <property type="entry name" value="RNA_pol_sigma_r3/r4-like"/>
</dbReference>
<dbReference type="SUPFAM" id="SSF88659">
    <property type="entry name" value="Sigma3 and sigma4 domains of RNA polymerase sigma factors"/>
    <property type="match status" value="1"/>
</dbReference>
<dbReference type="NCBIfam" id="TIGR02999">
    <property type="entry name" value="Sig-70_X6"/>
    <property type="match status" value="1"/>
</dbReference>
<keyword evidence="3" id="KW-0804">Transcription</keyword>
<evidence type="ECO:0000259" key="4">
    <source>
        <dbReference type="Pfam" id="PF07638"/>
    </source>
</evidence>
<dbReference type="NCBIfam" id="TIGR02937">
    <property type="entry name" value="sigma70-ECF"/>
    <property type="match status" value="1"/>
</dbReference>
<dbReference type="Gene3D" id="1.10.10.10">
    <property type="entry name" value="Winged helix-like DNA-binding domain superfamily/Winged helix DNA-binding domain"/>
    <property type="match status" value="1"/>
</dbReference>
<dbReference type="PATRIC" id="fig|1263870.3.peg.4397"/>
<dbReference type="GO" id="GO:0006352">
    <property type="term" value="P:DNA-templated transcription initiation"/>
    <property type="evidence" value="ECO:0007669"/>
    <property type="project" value="InterPro"/>
</dbReference>
<dbReference type="AlphaFoldDB" id="M5TZ10"/>
<feature type="domain" description="RNA polymerase sigma-70 ECF-like HTH" evidence="4">
    <location>
        <begin position="1"/>
        <end position="183"/>
    </location>
</feature>
<dbReference type="InterPro" id="IPR014284">
    <property type="entry name" value="RNA_pol_sigma-70_dom"/>
</dbReference>
<dbReference type="InterPro" id="IPR011517">
    <property type="entry name" value="RNA_pol_sigma70_ECF-like"/>
</dbReference>
<dbReference type="Pfam" id="PF07638">
    <property type="entry name" value="Sigma70_ECF"/>
    <property type="match status" value="1"/>
</dbReference>
<dbReference type="RefSeq" id="WP_008682310.1">
    <property type="nucleotide sequence ID" value="NZ_ANOH01000278.1"/>
</dbReference>
<keyword evidence="2" id="KW-0731">Sigma factor</keyword>
<dbReference type="InterPro" id="IPR036388">
    <property type="entry name" value="WH-like_DNA-bd_sf"/>
</dbReference>
<evidence type="ECO:0000256" key="2">
    <source>
        <dbReference type="ARBA" id="ARBA00023082"/>
    </source>
</evidence>
<reference evidence="5 6" key="1">
    <citation type="journal article" date="2013" name="Mar. Genomics">
        <title>Expression of sulfatases in Rhodopirellula baltica and the diversity of sulfatases in the genus Rhodopirellula.</title>
        <authorList>
            <person name="Wegner C.E."/>
            <person name="Richter-Heitmann T."/>
            <person name="Klindworth A."/>
            <person name="Klockow C."/>
            <person name="Richter M."/>
            <person name="Achstetter T."/>
            <person name="Glockner F.O."/>
            <person name="Harder J."/>
        </authorList>
    </citation>
    <scope>NUCLEOTIDE SEQUENCE [LARGE SCALE GENOMIC DNA]</scope>
    <source>
        <strain evidence="5 6">SM41</strain>
    </source>
</reference>
<protein>
    <submittedName>
        <fullName evidence="5">RNA polymerase sigma-70 ECF-like protein</fullName>
    </submittedName>
</protein>
<dbReference type="InterPro" id="IPR039425">
    <property type="entry name" value="RNA_pol_sigma-70-like"/>
</dbReference>
<evidence type="ECO:0000256" key="1">
    <source>
        <dbReference type="ARBA" id="ARBA00023015"/>
    </source>
</evidence>
<proteinExistence type="predicted"/>
<gene>
    <name evidence="5" type="ORF">RSSM_04151</name>
</gene>
<accession>M5TZ10</accession>
<dbReference type="PANTHER" id="PTHR43133:SF39">
    <property type="entry name" value="SIMILAR TO RNA POLYMERASE SIGMA-E FACTOR"/>
    <property type="match status" value="1"/>
</dbReference>
<dbReference type="InterPro" id="IPR053812">
    <property type="entry name" value="HTH_Sigma70_ECF-like"/>
</dbReference>